<sequence>MAETGYAGTSYAARRKPNGGLGKYYREADPSQGDPTTMLVKCGKCKDDLSVRIDDNPCFSMLDGTYVRPGRRWCSICPEQKPGQKPETI</sequence>
<name>A0AA44WL31_VERDA</name>
<evidence type="ECO:0000256" key="1">
    <source>
        <dbReference type="SAM" id="MobiDB-lite"/>
    </source>
</evidence>
<evidence type="ECO:0000313" key="2">
    <source>
        <dbReference type="EMBL" id="PNH33449.1"/>
    </source>
</evidence>
<accession>A0AA44WL31</accession>
<dbReference type="AlphaFoldDB" id="A0AA44WL31"/>
<comment type="caution">
    <text evidence="2">The sequence shown here is derived from an EMBL/GenBank/DDBJ whole genome shotgun (WGS) entry which is preliminary data.</text>
</comment>
<proteinExistence type="predicted"/>
<protein>
    <submittedName>
        <fullName evidence="2">Uncharacterized protein</fullName>
    </submittedName>
</protein>
<feature type="region of interest" description="Disordered" evidence="1">
    <location>
        <begin position="1"/>
        <end position="29"/>
    </location>
</feature>
<dbReference type="Proteomes" id="UP000236305">
    <property type="component" value="Unassembled WGS sequence"/>
</dbReference>
<gene>
    <name evidence="2" type="ORF">BJF96_g3348</name>
</gene>
<reference evidence="2 3" key="1">
    <citation type="submission" date="2017-12" db="EMBL/GenBank/DDBJ databases">
        <title>Comparative genomics yields insights into virulence evolution of Verticillium dahliae.</title>
        <authorList>
            <person name="Fan R."/>
            <person name="Armitage A.D."/>
            <person name="Cascant-Lopez E."/>
            <person name="Sobczyk M."/>
            <person name="Cockerton H.M."/>
            <person name="Harrison R.J."/>
        </authorList>
    </citation>
    <scope>NUCLEOTIDE SEQUENCE [LARGE SCALE GENOMIC DNA]</scope>
    <source>
        <strain evidence="2 3">12008</strain>
    </source>
</reference>
<evidence type="ECO:0000313" key="3">
    <source>
        <dbReference type="Proteomes" id="UP000236305"/>
    </source>
</evidence>
<organism evidence="2 3">
    <name type="scientific">Verticillium dahliae</name>
    <name type="common">Verticillium wilt</name>
    <dbReference type="NCBI Taxonomy" id="27337"/>
    <lineage>
        <taxon>Eukaryota</taxon>
        <taxon>Fungi</taxon>
        <taxon>Dikarya</taxon>
        <taxon>Ascomycota</taxon>
        <taxon>Pezizomycotina</taxon>
        <taxon>Sordariomycetes</taxon>
        <taxon>Hypocreomycetidae</taxon>
        <taxon>Glomerellales</taxon>
        <taxon>Plectosphaerellaceae</taxon>
        <taxon>Verticillium</taxon>
    </lineage>
</organism>
<dbReference type="EMBL" id="MPSH01000008">
    <property type="protein sequence ID" value="PNH33449.1"/>
    <property type="molecule type" value="Genomic_DNA"/>
</dbReference>